<reference evidence="1 2" key="1">
    <citation type="journal article" date="2019" name="Commun. Biol.">
        <title>The bagworm genome reveals a unique fibroin gene that provides high tensile strength.</title>
        <authorList>
            <person name="Kono N."/>
            <person name="Nakamura H."/>
            <person name="Ohtoshi R."/>
            <person name="Tomita M."/>
            <person name="Numata K."/>
            <person name="Arakawa K."/>
        </authorList>
    </citation>
    <scope>NUCLEOTIDE SEQUENCE [LARGE SCALE GENOMIC DNA]</scope>
</reference>
<name>A0A4C1VFQ8_EUMVA</name>
<proteinExistence type="predicted"/>
<organism evidence="1 2">
    <name type="scientific">Eumeta variegata</name>
    <name type="common">Bagworm moth</name>
    <name type="synonym">Eumeta japonica</name>
    <dbReference type="NCBI Taxonomy" id="151549"/>
    <lineage>
        <taxon>Eukaryota</taxon>
        <taxon>Metazoa</taxon>
        <taxon>Ecdysozoa</taxon>
        <taxon>Arthropoda</taxon>
        <taxon>Hexapoda</taxon>
        <taxon>Insecta</taxon>
        <taxon>Pterygota</taxon>
        <taxon>Neoptera</taxon>
        <taxon>Endopterygota</taxon>
        <taxon>Lepidoptera</taxon>
        <taxon>Glossata</taxon>
        <taxon>Ditrysia</taxon>
        <taxon>Tineoidea</taxon>
        <taxon>Psychidae</taxon>
        <taxon>Oiketicinae</taxon>
        <taxon>Eumeta</taxon>
    </lineage>
</organism>
<dbReference type="AlphaFoldDB" id="A0A4C1VFQ8"/>
<evidence type="ECO:0000313" key="2">
    <source>
        <dbReference type="Proteomes" id="UP000299102"/>
    </source>
</evidence>
<evidence type="ECO:0000313" key="1">
    <source>
        <dbReference type="EMBL" id="GBP36814.1"/>
    </source>
</evidence>
<sequence length="126" mass="12756">MFIYSRPSVISTRAAVGAGYSGSGCPRPRRPSAPGAPAHPAAGLRNAFGVIALPALLGSLIDSPGTEIKYISASGDMPSPVLRSIPARSCSDTLSTHTTDSAPVLSSDPVHVVASVGYNCNFGMGS</sequence>
<dbReference type="PROSITE" id="PS51257">
    <property type="entry name" value="PROKAR_LIPOPROTEIN"/>
    <property type="match status" value="1"/>
</dbReference>
<protein>
    <submittedName>
        <fullName evidence="1">Uncharacterized protein</fullName>
    </submittedName>
</protein>
<gene>
    <name evidence="1" type="ORF">EVAR_28155_1</name>
</gene>
<dbReference type="EMBL" id="BGZK01000323">
    <property type="protein sequence ID" value="GBP36814.1"/>
    <property type="molecule type" value="Genomic_DNA"/>
</dbReference>
<dbReference type="Proteomes" id="UP000299102">
    <property type="component" value="Unassembled WGS sequence"/>
</dbReference>
<accession>A0A4C1VFQ8</accession>
<keyword evidence="2" id="KW-1185">Reference proteome</keyword>
<comment type="caution">
    <text evidence="1">The sequence shown here is derived from an EMBL/GenBank/DDBJ whole genome shotgun (WGS) entry which is preliminary data.</text>
</comment>